<keyword evidence="1" id="KW-0812">Transmembrane</keyword>
<dbReference type="EMBL" id="JBHTBW010000015">
    <property type="protein sequence ID" value="MFC7440653.1"/>
    <property type="molecule type" value="Genomic_DNA"/>
</dbReference>
<accession>A0ABW2RI03</accession>
<name>A0ABW2RI03_9BACL</name>
<feature type="transmembrane region" description="Helical" evidence="1">
    <location>
        <begin position="14"/>
        <end position="34"/>
    </location>
</feature>
<proteinExistence type="predicted"/>
<feature type="transmembrane region" description="Helical" evidence="1">
    <location>
        <begin position="166"/>
        <end position="189"/>
    </location>
</feature>
<feature type="transmembrane region" description="Helical" evidence="1">
    <location>
        <begin position="90"/>
        <end position="111"/>
    </location>
</feature>
<reference evidence="3" key="1">
    <citation type="journal article" date="2019" name="Int. J. Syst. Evol. Microbiol.">
        <title>The Global Catalogue of Microorganisms (GCM) 10K type strain sequencing project: providing services to taxonomists for standard genome sequencing and annotation.</title>
        <authorList>
            <consortium name="The Broad Institute Genomics Platform"/>
            <consortium name="The Broad Institute Genome Sequencing Center for Infectious Disease"/>
            <person name="Wu L."/>
            <person name="Ma J."/>
        </authorList>
    </citation>
    <scope>NUCLEOTIDE SEQUENCE [LARGE SCALE GENOMIC DNA]</scope>
    <source>
        <strain evidence="3">CGMCC 1.12942</strain>
    </source>
</reference>
<evidence type="ECO:0000256" key="1">
    <source>
        <dbReference type="SAM" id="Phobius"/>
    </source>
</evidence>
<dbReference type="RefSeq" id="WP_379863932.1">
    <property type="nucleotide sequence ID" value="NZ_JBHTBW010000015.1"/>
</dbReference>
<feature type="transmembrane region" description="Helical" evidence="1">
    <location>
        <begin position="40"/>
        <end position="59"/>
    </location>
</feature>
<evidence type="ECO:0000313" key="3">
    <source>
        <dbReference type="Proteomes" id="UP001596500"/>
    </source>
</evidence>
<sequence length="190" mass="21805">MQEQRRQALRQRQLLYLNGLFVTVLLFLGLLLLLDVTAPQFFLALGLVFLVSPISIWVFKESNPLLSFLPGMQELTRMEREKLGESWGKYHLSSALLQVACSLFFFVQAWMRSGDTPFREGMPTWYFAVVPMAALLIINLTHRSHVKRMDNKTPEQLRGYAYEKMLFSVVFASVMLGMTLIGTCVVMLMT</sequence>
<protein>
    <recommendedName>
        <fullName evidence="4">DUF2178 domain-containing protein</fullName>
    </recommendedName>
</protein>
<dbReference type="Proteomes" id="UP001596500">
    <property type="component" value="Unassembled WGS sequence"/>
</dbReference>
<keyword evidence="1" id="KW-0472">Membrane</keyword>
<evidence type="ECO:0008006" key="4">
    <source>
        <dbReference type="Google" id="ProtNLM"/>
    </source>
</evidence>
<gene>
    <name evidence="2" type="ORF">ACFQNG_05770</name>
</gene>
<keyword evidence="1" id="KW-1133">Transmembrane helix</keyword>
<keyword evidence="3" id="KW-1185">Reference proteome</keyword>
<comment type="caution">
    <text evidence="2">The sequence shown here is derived from an EMBL/GenBank/DDBJ whole genome shotgun (WGS) entry which is preliminary data.</text>
</comment>
<evidence type="ECO:0000313" key="2">
    <source>
        <dbReference type="EMBL" id="MFC7440653.1"/>
    </source>
</evidence>
<organism evidence="2 3">
    <name type="scientific">Laceyella putida</name>
    <dbReference type="NCBI Taxonomy" id="110101"/>
    <lineage>
        <taxon>Bacteria</taxon>
        <taxon>Bacillati</taxon>
        <taxon>Bacillota</taxon>
        <taxon>Bacilli</taxon>
        <taxon>Bacillales</taxon>
        <taxon>Thermoactinomycetaceae</taxon>
        <taxon>Laceyella</taxon>
    </lineage>
</organism>
<feature type="transmembrane region" description="Helical" evidence="1">
    <location>
        <begin position="123"/>
        <end position="142"/>
    </location>
</feature>